<dbReference type="InterPro" id="IPR001387">
    <property type="entry name" value="Cro/C1-type_HTH"/>
</dbReference>
<feature type="domain" description="HTH cro/C1-type" evidence="2">
    <location>
        <begin position="7"/>
        <end position="61"/>
    </location>
</feature>
<dbReference type="Pfam" id="PF12844">
    <property type="entry name" value="HTH_19"/>
    <property type="match status" value="1"/>
</dbReference>
<dbReference type="PANTHER" id="PTHR46558:SF11">
    <property type="entry name" value="HTH-TYPE TRANSCRIPTIONAL REGULATOR XRE"/>
    <property type="match status" value="1"/>
</dbReference>
<dbReference type="SUPFAM" id="SSF47413">
    <property type="entry name" value="lambda repressor-like DNA-binding domains"/>
    <property type="match status" value="1"/>
</dbReference>
<evidence type="ECO:0000313" key="3">
    <source>
        <dbReference type="EMBL" id="WNQ10839.1"/>
    </source>
</evidence>
<dbReference type="CDD" id="cd00093">
    <property type="entry name" value="HTH_XRE"/>
    <property type="match status" value="1"/>
</dbReference>
<evidence type="ECO:0000256" key="1">
    <source>
        <dbReference type="ARBA" id="ARBA00023125"/>
    </source>
</evidence>
<name>A0AA96LBG4_9BACL</name>
<dbReference type="KEGG" id="paun:MJA45_24995"/>
<dbReference type="GO" id="GO:0003677">
    <property type="term" value="F:DNA binding"/>
    <property type="evidence" value="ECO:0007669"/>
    <property type="project" value="UniProtKB-KW"/>
</dbReference>
<dbReference type="Proteomes" id="UP001305702">
    <property type="component" value="Chromosome"/>
</dbReference>
<sequence length="127" mass="14794">MKDGNRIAQLRSARGLTQGELAEKVGVTRASLSHYENNRREPDWDTLLKLADFFSVSADYLMNRTNEPHRTLDPDVREFVDNLELSDETLLEKFQLTVDGRRLTPEEARRFIAFVRAEREMNPKEVK</sequence>
<evidence type="ECO:0000313" key="4">
    <source>
        <dbReference type="Proteomes" id="UP001305702"/>
    </source>
</evidence>
<accession>A0AA96LBG4</accession>
<dbReference type="EMBL" id="CP130318">
    <property type="protein sequence ID" value="WNQ10839.1"/>
    <property type="molecule type" value="Genomic_DNA"/>
</dbReference>
<dbReference type="PANTHER" id="PTHR46558">
    <property type="entry name" value="TRACRIPTIONAL REGULATORY PROTEIN-RELATED-RELATED"/>
    <property type="match status" value="1"/>
</dbReference>
<dbReference type="RefSeq" id="WP_315604613.1">
    <property type="nucleotide sequence ID" value="NZ_CP130318.1"/>
</dbReference>
<keyword evidence="4" id="KW-1185">Reference proteome</keyword>
<protein>
    <submittedName>
        <fullName evidence="3">Helix-turn-helix transcriptional regulator</fullName>
    </submittedName>
</protein>
<dbReference type="Gene3D" id="1.10.260.40">
    <property type="entry name" value="lambda repressor-like DNA-binding domains"/>
    <property type="match status" value="1"/>
</dbReference>
<dbReference type="SMART" id="SM00530">
    <property type="entry name" value="HTH_XRE"/>
    <property type="match status" value="1"/>
</dbReference>
<dbReference type="PROSITE" id="PS50943">
    <property type="entry name" value="HTH_CROC1"/>
    <property type="match status" value="1"/>
</dbReference>
<dbReference type="AlphaFoldDB" id="A0AA96LBG4"/>
<dbReference type="InterPro" id="IPR010982">
    <property type="entry name" value="Lambda_DNA-bd_dom_sf"/>
</dbReference>
<reference evidence="3 4" key="1">
    <citation type="submission" date="2022-02" db="EMBL/GenBank/DDBJ databases">
        <title>Paenibacillus sp. MBLB1776 Whole Genome Shotgun Sequencing.</title>
        <authorList>
            <person name="Hwang C.Y."/>
            <person name="Cho E.-S."/>
            <person name="Seo M.-J."/>
        </authorList>
    </citation>
    <scope>NUCLEOTIDE SEQUENCE [LARGE SCALE GENOMIC DNA]</scope>
    <source>
        <strain evidence="3 4">MBLB1776</strain>
    </source>
</reference>
<evidence type="ECO:0000259" key="2">
    <source>
        <dbReference type="PROSITE" id="PS50943"/>
    </source>
</evidence>
<gene>
    <name evidence="3" type="ORF">MJA45_24995</name>
</gene>
<organism evidence="3 4">
    <name type="scientific">Paenibacillus aurantius</name>
    <dbReference type="NCBI Taxonomy" id="2918900"/>
    <lineage>
        <taxon>Bacteria</taxon>
        <taxon>Bacillati</taxon>
        <taxon>Bacillota</taxon>
        <taxon>Bacilli</taxon>
        <taxon>Bacillales</taxon>
        <taxon>Paenibacillaceae</taxon>
        <taxon>Paenibacillus</taxon>
    </lineage>
</organism>
<keyword evidence="1" id="KW-0238">DNA-binding</keyword>
<proteinExistence type="predicted"/>